<comment type="caution">
    <text evidence="1">The sequence shown here is derived from an EMBL/GenBank/DDBJ whole genome shotgun (WGS) entry which is preliminary data.</text>
</comment>
<name>A0A4C1SHX5_EUMVA</name>
<organism evidence="1 2">
    <name type="scientific">Eumeta variegata</name>
    <name type="common">Bagworm moth</name>
    <name type="synonym">Eumeta japonica</name>
    <dbReference type="NCBI Taxonomy" id="151549"/>
    <lineage>
        <taxon>Eukaryota</taxon>
        <taxon>Metazoa</taxon>
        <taxon>Ecdysozoa</taxon>
        <taxon>Arthropoda</taxon>
        <taxon>Hexapoda</taxon>
        <taxon>Insecta</taxon>
        <taxon>Pterygota</taxon>
        <taxon>Neoptera</taxon>
        <taxon>Endopterygota</taxon>
        <taxon>Lepidoptera</taxon>
        <taxon>Glossata</taxon>
        <taxon>Ditrysia</taxon>
        <taxon>Tineoidea</taxon>
        <taxon>Psychidae</taxon>
        <taxon>Oiketicinae</taxon>
        <taxon>Eumeta</taxon>
    </lineage>
</organism>
<dbReference type="AlphaFoldDB" id="A0A4C1SHX5"/>
<gene>
    <name evidence="1" type="ORF">EVAR_101068_1</name>
</gene>
<evidence type="ECO:0000313" key="1">
    <source>
        <dbReference type="EMBL" id="GBP01614.1"/>
    </source>
</evidence>
<keyword evidence="2" id="KW-1185">Reference proteome</keyword>
<dbReference type="Proteomes" id="UP000299102">
    <property type="component" value="Unassembled WGS sequence"/>
</dbReference>
<accession>A0A4C1SHX5</accession>
<dbReference type="EMBL" id="BGZK01003468">
    <property type="protein sequence ID" value="GBP01614.1"/>
    <property type="molecule type" value="Genomic_DNA"/>
</dbReference>
<reference evidence="1 2" key="1">
    <citation type="journal article" date="2019" name="Commun. Biol.">
        <title>The bagworm genome reveals a unique fibroin gene that provides high tensile strength.</title>
        <authorList>
            <person name="Kono N."/>
            <person name="Nakamura H."/>
            <person name="Ohtoshi R."/>
            <person name="Tomita M."/>
            <person name="Numata K."/>
            <person name="Arakawa K."/>
        </authorList>
    </citation>
    <scope>NUCLEOTIDE SEQUENCE [LARGE SCALE GENOMIC DNA]</scope>
</reference>
<proteinExistence type="predicted"/>
<evidence type="ECO:0000313" key="2">
    <source>
        <dbReference type="Proteomes" id="UP000299102"/>
    </source>
</evidence>
<protein>
    <submittedName>
        <fullName evidence="1">Uncharacterized protein</fullName>
    </submittedName>
</protein>
<sequence length="102" mass="11274">MYSLKEQYKNMISVRTSRVCDRSERTRDVSGFDRYSDKSRAHRSLRTSVADIRINHFTGNNGNVKPNAAPETAACSHVNSGGALASRFPASFLVTMLIHAVA</sequence>